<feature type="region of interest" description="Disordered" evidence="7">
    <location>
        <begin position="1"/>
        <end position="43"/>
    </location>
</feature>
<dbReference type="GO" id="GO:0005634">
    <property type="term" value="C:nucleus"/>
    <property type="evidence" value="ECO:0007669"/>
    <property type="project" value="UniProtKB-SubCell"/>
</dbReference>
<evidence type="ECO:0000256" key="1">
    <source>
        <dbReference type="ARBA" id="ARBA00004123"/>
    </source>
</evidence>
<evidence type="ECO:0000256" key="2">
    <source>
        <dbReference type="ARBA" id="ARBA00004496"/>
    </source>
</evidence>
<comment type="similarity">
    <text evidence="3">Belongs to the CTAG/PCC1 family.</text>
</comment>
<dbReference type="Gene3D" id="3.30.310.50">
    <property type="entry name" value="Alpha-D-phosphohexomutase, C-terminal domain"/>
    <property type="match status" value="1"/>
</dbReference>
<comment type="subcellular location">
    <subcellularLocation>
        <location evidence="2">Cytoplasm</location>
    </subcellularLocation>
    <subcellularLocation>
        <location evidence="1">Nucleus</location>
    </subcellularLocation>
</comment>
<evidence type="ECO:0000313" key="9">
    <source>
        <dbReference type="Proteomes" id="UP000054558"/>
    </source>
</evidence>
<dbReference type="GO" id="GO:0000408">
    <property type="term" value="C:EKC/KEOPS complex"/>
    <property type="evidence" value="ECO:0000318"/>
    <property type="project" value="GO_Central"/>
</dbReference>
<name>A0A1Y1IC82_KLENI</name>
<dbReference type="InterPro" id="IPR015419">
    <property type="entry name" value="CTAG/Pcc1"/>
</dbReference>
<dbReference type="GO" id="GO:0008033">
    <property type="term" value="P:tRNA processing"/>
    <property type="evidence" value="ECO:0007669"/>
    <property type="project" value="UniProtKB-KW"/>
</dbReference>
<dbReference type="AlphaFoldDB" id="A0A1Y1IC82"/>
<reference evidence="8 9" key="1">
    <citation type="journal article" date="2014" name="Nat. Commun.">
        <title>Klebsormidium flaccidum genome reveals primary factors for plant terrestrial adaptation.</title>
        <authorList>
            <person name="Hori K."/>
            <person name="Maruyama F."/>
            <person name="Fujisawa T."/>
            <person name="Togashi T."/>
            <person name="Yamamoto N."/>
            <person name="Seo M."/>
            <person name="Sato S."/>
            <person name="Yamada T."/>
            <person name="Mori H."/>
            <person name="Tajima N."/>
            <person name="Moriyama T."/>
            <person name="Ikeuchi M."/>
            <person name="Watanabe M."/>
            <person name="Wada H."/>
            <person name="Kobayashi K."/>
            <person name="Saito M."/>
            <person name="Masuda T."/>
            <person name="Sasaki-Sekimoto Y."/>
            <person name="Mashiguchi K."/>
            <person name="Awai K."/>
            <person name="Shimojima M."/>
            <person name="Masuda S."/>
            <person name="Iwai M."/>
            <person name="Nobusawa T."/>
            <person name="Narise T."/>
            <person name="Kondo S."/>
            <person name="Saito H."/>
            <person name="Sato R."/>
            <person name="Murakawa M."/>
            <person name="Ihara Y."/>
            <person name="Oshima-Yamada Y."/>
            <person name="Ohtaka K."/>
            <person name="Satoh M."/>
            <person name="Sonobe K."/>
            <person name="Ishii M."/>
            <person name="Ohtani R."/>
            <person name="Kanamori-Sato M."/>
            <person name="Honoki R."/>
            <person name="Miyazaki D."/>
            <person name="Mochizuki H."/>
            <person name="Umetsu J."/>
            <person name="Higashi K."/>
            <person name="Shibata D."/>
            <person name="Kamiya Y."/>
            <person name="Sato N."/>
            <person name="Nakamura Y."/>
            <person name="Tabata S."/>
            <person name="Ida S."/>
            <person name="Kurokawa K."/>
            <person name="Ohta H."/>
        </authorList>
    </citation>
    <scope>NUCLEOTIDE SEQUENCE [LARGE SCALE GENOMIC DNA]</scope>
    <source>
        <strain evidence="8 9">NIES-2285</strain>
    </source>
</reference>
<dbReference type="OrthoDB" id="10025739at2759"/>
<proteinExistence type="inferred from homology"/>
<keyword evidence="4" id="KW-0963">Cytoplasm</keyword>
<dbReference type="GO" id="GO:0005737">
    <property type="term" value="C:cytoplasm"/>
    <property type="evidence" value="ECO:0007669"/>
    <property type="project" value="UniProtKB-SubCell"/>
</dbReference>
<dbReference type="PANTHER" id="PTHR31283:SF5">
    <property type="entry name" value="EKC_KEOPS COMPLEX SUBUNIT LAGE3"/>
    <property type="match status" value="1"/>
</dbReference>
<dbReference type="PANTHER" id="PTHR31283">
    <property type="entry name" value="EKC/KEOPS COMPLEX SUBUNIT PCC1 FAMILY MEMBER"/>
    <property type="match status" value="1"/>
</dbReference>
<dbReference type="OMA" id="FECYNTK"/>
<dbReference type="Pfam" id="PF09341">
    <property type="entry name" value="Pcc1"/>
    <property type="match status" value="1"/>
</dbReference>
<dbReference type="GO" id="GO:0070525">
    <property type="term" value="P:tRNA threonylcarbamoyladenosine metabolic process"/>
    <property type="evidence" value="ECO:0000318"/>
    <property type="project" value="GO_Central"/>
</dbReference>
<gene>
    <name evidence="8" type="ORF">KFL_004410020</name>
</gene>
<sequence>MATTLEPPRTKQRLEEPPGVSGREASRAGGLEAGPGKEPVADGQRQFTCSWHVDFPTEEAAVIVCKTLSVDAELNPTKVFREIRVAGKQLLVSFAASDDRLLRTAVNGFKDMQKLAIRTLEEFGPHLMEPAT</sequence>
<keyword evidence="9" id="KW-1185">Reference proteome</keyword>
<dbReference type="FunFam" id="3.30.310.50:FF:000005">
    <property type="entry name" value="L antigen family member 3"/>
    <property type="match status" value="1"/>
</dbReference>
<accession>A0A1Y1IC82</accession>
<evidence type="ECO:0000256" key="7">
    <source>
        <dbReference type="SAM" id="MobiDB-lite"/>
    </source>
</evidence>
<keyword evidence="5" id="KW-0819">tRNA processing</keyword>
<evidence type="ECO:0000256" key="5">
    <source>
        <dbReference type="ARBA" id="ARBA00022694"/>
    </source>
</evidence>
<dbReference type="Proteomes" id="UP000054558">
    <property type="component" value="Unassembled WGS sequence"/>
</dbReference>
<keyword evidence="6" id="KW-0539">Nucleus</keyword>
<evidence type="ECO:0000256" key="3">
    <source>
        <dbReference type="ARBA" id="ARBA00007073"/>
    </source>
</evidence>
<protein>
    <submittedName>
        <fullName evidence="8">Uncharacterized protein</fullName>
    </submittedName>
</protein>
<evidence type="ECO:0000256" key="4">
    <source>
        <dbReference type="ARBA" id="ARBA00022490"/>
    </source>
</evidence>
<organism evidence="8 9">
    <name type="scientific">Klebsormidium nitens</name>
    <name type="common">Green alga</name>
    <name type="synonym">Ulothrix nitens</name>
    <dbReference type="NCBI Taxonomy" id="105231"/>
    <lineage>
        <taxon>Eukaryota</taxon>
        <taxon>Viridiplantae</taxon>
        <taxon>Streptophyta</taxon>
        <taxon>Klebsormidiophyceae</taxon>
        <taxon>Klebsormidiales</taxon>
        <taxon>Klebsormidiaceae</taxon>
        <taxon>Klebsormidium</taxon>
    </lineage>
</organism>
<dbReference type="EMBL" id="DF237390">
    <property type="protein sequence ID" value="GAQ88574.1"/>
    <property type="molecule type" value="Genomic_DNA"/>
</dbReference>
<evidence type="ECO:0000256" key="6">
    <source>
        <dbReference type="ARBA" id="ARBA00023242"/>
    </source>
</evidence>
<evidence type="ECO:0000313" key="8">
    <source>
        <dbReference type="EMBL" id="GAQ88574.1"/>
    </source>
</evidence>